<name>H0EJX8_GLAL7</name>
<sequence length="62" mass="7138">MLRSASPRIVVFVLVVVSIVIFVIVIVPLRFTILIYIRFQVFSIVHQFVLLIVRAGIRPFVN</sequence>
<gene>
    <name evidence="2" type="ORF">M7I_2862</name>
</gene>
<keyword evidence="3" id="KW-1185">Reference proteome</keyword>
<keyword evidence="1" id="KW-1133">Transmembrane helix</keyword>
<dbReference type="AlphaFoldDB" id="H0EJX8"/>
<accession>H0EJX8</accession>
<keyword evidence="1" id="KW-0472">Membrane</keyword>
<evidence type="ECO:0000313" key="2">
    <source>
        <dbReference type="EMBL" id="EHL01169.1"/>
    </source>
</evidence>
<dbReference type="Proteomes" id="UP000005446">
    <property type="component" value="Unassembled WGS sequence"/>
</dbReference>
<keyword evidence="1" id="KW-0812">Transmembrane</keyword>
<dbReference type="EMBL" id="AGUE01000060">
    <property type="protein sequence ID" value="EHL01169.1"/>
    <property type="molecule type" value="Genomic_DNA"/>
</dbReference>
<dbReference type="HOGENOM" id="CLU_2904371_0_0_1"/>
<organism evidence="2 3">
    <name type="scientific">Glarea lozoyensis (strain ATCC 74030 / MF5533)</name>
    <dbReference type="NCBI Taxonomy" id="1104152"/>
    <lineage>
        <taxon>Eukaryota</taxon>
        <taxon>Fungi</taxon>
        <taxon>Dikarya</taxon>
        <taxon>Ascomycota</taxon>
        <taxon>Pezizomycotina</taxon>
        <taxon>Leotiomycetes</taxon>
        <taxon>Helotiales</taxon>
        <taxon>Helotiaceae</taxon>
        <taxon>Glarea</taxon>
    </lineage>
</organism>
<proteinExistence type="predicted"/>
<dbReference type="InParanoid" id="H0EJX8"/>
<evidence type="ECO:0000256" key="1">
    <source>
        <dbReference type="SAM" id="Phobius"/>
    </source>
</evidence>
<feature type="transmembrane region" description="Helical" evidence="1">
    <location>
        <begin position="35"/>
        <end position="57"/>
    </location>
</feature>
<protein>
    <submittedName>
        <fullName evidence="2">Uncharacterized protein</fullName>
    </submittedName>
</protein>
<evidence type="ECO:0000313" key="3">
    <source>
        <dbReference type="Proteomes" id="UP000005446"/>
    </source>
</evidence>
<comment type="caution">
    <text evidence="2">The sequence shown here is derived from an EMBL/GenBank/DDBJ whole genome shotgun (WGS) entry which is preliminary data.</text>
</comment>
<feature type="transmembrane region" description="Helical" evidence="1">
    <location>
        <begin position="9"/>
        <end position="29"/>
    </location>
</feature>
<reference evidence="2 3" key="1">
    <citation type="journal article" date="2012" name="Eukaryot. Cell">
        <title>Genome sequence of the fungus Glarea lozoyensis: the first genome sequence of a species from the Helotiaceae family.</title>
        <authorList>
            <person name="Youssar L."/>
            <person name="Gruening B.A."/>
            <person name="Erxleben A."/>
            <person name="Guenther S."/>
            <person name="Huettel W."/>
        </authorList>
    </citation>
    <scope>NUCLEOTIDE SEQUENCE [LARGE SCALE GENOMIC DNA]</scope>
    <source>
        <strain evidence="3">ATCC 74030 / MF5533</strain>
    </source>
</reference>